<feature type="transmembrane region" description="Helical" evidence="5">
    <location>
        <begin position="84"/>
        <end position="111"/>
    </location>
</feature>
<feature type="transmembrane region" description="Helical" evidence="5">
    <location>
        <begin position="239"/>
        <end position="258"/>
    </location>
</feature>
<dbReference type="InterPro" id="IPR036259">
    <property type="entry name" value="MFS_trans_sf"/>
</dbReference>
<reference evidence="7 8" key="1">
    <citation type="submission" date="2018-08" db="EMBL/GenBank/DDBJ databases">
        <title>A genome reference for cultivated species of the human gut microbiota.</title>
        <authorList>
            <person name="Zou Y."/>
            <person name="Xue W."/>
            <person name="Luo G."/>
        </authorList>
    </citation>
    <scope>NUCLEOTIDE SEQUENCE [LARGE SCALE GENOMIC DNA]</scope>
    <source>
        <strain evidence="7 8">AM30-26</strain>
    </source>
</reference>
<dbReference type="CDD" id="cd17478">
    <property type="entry name" value="MFS_FsR"/>
    <property type="match status" value="1"/>
</dbReference>
<dbReference type="Pfam" id="PF07690">
    <property type="entry name" value="MFS_1"/>
    <property type="match status" value="1"/>
</dbReference>
<evidence type="ECO:0000256" key="5">
    <source>
        <dbReference type="SAM" id="Phobius"/>
    </source>
</evidence>
<dbReference type="EMBL" id="QSJP01000010">
    <property type="protein sequence ID" value="RHD87924.1"/>
    <property type="molecule type" value="Genomic_DNA"/>
</dbReference>
<keyword evidence="3 5" id="KW-0472">Membrane</keyword>
<protein>
    <submittedName>
        <fullName evidence="7">MFS transporter</fullName>
    </submittedName>
</protein>
<organism evidence="7 8">
    <name type="scientific">Bacteroides thetaiotaomicron</name>
    <dbReference type="NCBI Taxonomy" id="818"/>
    <lineage>
        <taxon>Bacteria</taxon>
        <taxon>Pseudomonadati</taxon>
        <taxon>Bacteroidota</taxon>
        <taxon>Bacteroidia</taxon>
        <taxon>Bacteroidales</taxon>
        <taxon>Bacteroidaceae</taxon>
        <taxon>Bacteroides</taxon>
    </lineage>
</organism>
<feature type="transmembrane region" description="Helical" evidence="5">
    <location>
        <begin position="148"/>
        <end position="167"/>
    </location>
</feature>
<dbReference type="PANTHER" id="PTHR43129:SF1">
    <property type="entry name" value="FOSMIDOMYCIN RESISTANCE PROTEIN"/>
    <property type="match status" value="1"/>
</dbReference>
<evidence type="ECO:0000313" key="7">
    <source>
        <dbReference type="EMBL" id="RHD87924.1"/>
    </source>
</evidence>
<feature type="transmembrane region" description="Helical" evidence="5">
    <location>
        <begin position="330"/>
        <end position="350"/>
    </location>
</feature>
<feature type="transmembrane region" description="Helical" evidence="5">
    <location>
        <begin position="117"/>
        <end position="136"/>
    </location>
</feature>
<feature type="transmembrane region" description="Helical" evidence="5">
    <location>
        <begin position="357"/>
        <end position="373"/>
    </location>
</feature>
<evidence type="ECO:0000259" key="6">
    <source>
        <dbReference type="PROSITE" id="PS50850"/>
    </source>
</evidence>
<accession>A0A414HM45</accession>
<evidence type="ECO:0000313" key="8">
    <source>
        <dbReference type="Proteomes" id="UP000284785"/>
    </source>
</evidence>
<feature type="transmembrane region" description="Helical" evidence="5">
    <location>
        <begin position="413"/>
        <end position="433"/>
    </location>
</feature>
<dbReference type="GO" id="GO:0005886">
    <property type="term" value="C:plasma membrane"/>
    <property type="evidence" value="ECO:0007669"/>
    <property type="project" value="TreeGrafter"/>
</dbReference>
<name>A0A414HM45_BACT4</name>
<proteinExistence type="predicted"/>
<feature type="region of interest" description="Disordered" evidence="4">
    <location>
        <begin position="1"/>
        <end position="22"/>
    </location>
</feature>
<evidence type="ECO:0000256" key="2">
    <source>
        <dbReference type="ARBA" id="ARBA00022989"/>
    </source>
</evidence>
<comment type="caution">
    <text evidence="7">The sequence shown here is derived from an EMBL/GenBank/DDBJ whole genome shotgun (WGS) entry which is preliminary data.</text>
</comment>
<dbReference type="InterPro" id="IPR011701">
    <property type="entry name" value="MFS"/>
</dbReference>
<evidence type="ECO:0000256" key="1">
    <source>
        <dbReference type="ARBA" id="ARBA00022692"/>
    </source>
</evidence>
<feature type="transmembrane region" description="Helical" evidence="5">
    <location>
        <begin position="292"/>
        <end position="318"/>
    </location>
</feature>
<dbReference type="AlphaFoldDB" id="A0A414HM45"/>
<keyword evidence="1 5" id="KW-0812">Transmembrane</keyword>
<evidence type="ECO:0000256" key="3">
    <source>
        <dbReference type="ARBA" id="ARBA00023136"/>
    </source>
</evidence>
<dbReference type="SUPFAM" id="SSF103473">
    <property type="entry name" value="MFS general substrate transporter"/>
    <property type="match status" value="1"/>
</dbReference>
<dbReference type="PROSITE" id="PS50850">
    <property type="entry name" value="MFS"/>
    <property type="match status" value="1"/>
</dbReference>
<dbReference type="GO" id="GO:0022857">
    <property type="term" value="F:transmembrane transporter activity"/>
    <property type="evidence" value="ECO:0007669"/>
    <property type="project" value="InterPro"/>
</dbReference>
<dbReference type="InterPro" id="IPR020846">
    <property type="entry name" value="MFS_dom"/>
</dbReference>
<sequence>MTSQSGQTSFMPSSTAFSASDEERHPLKESIATTTFFITYRFNSDKYIEKREVYVPLQSFFQEYFKRIGIMVQNQEQPVGRITFSILIALSLSHCLNDLLQSVISAAYPLFKDDLGLNFAQIGLITLVYQLSASVFQPITGIIFDKHPVAWSLPIGMSFTMIGMINLAFSNNLYWMLISVFLIGIGSSVLHPEASRITFLASGGKRGLAQSLFQVGGNLGGSLGPLLVALLVAPYGREHLAVFALFALAAIGVMYPICKWYKSYLNRMKEQKATVKKAVHLPLPMDKTALSIGILLILIFSKYIYMASLTSYYTFYLIHKFNVTVQESQLYLFIFLVATAIGTLLGGPIGDRVGRKYVIWASILGAAPFSLLMPHATLAWTIILSFCVGLMLSSAFPAILLYAQELLPTKLGLISGLFFGFAFGVAGIASAVLGNMADKFGIESVYNVCAYMPLLGLVTFFLPNLKKQKIQV</sequence>
<dbReference type="Proteomes" id="UP000284785">
    <property type="component" value="Unassembled WGS sequence"/>
</dbReference>
<keyword evidence="2 5" id="KW-1133">Transmembrane helix</keyword>
<evidence type="ECO:0000256" key="4">
    <source>
        <dbReference type="SAM" id="MobiDB-lite"/>
    </source>
</evidence>
<gene>
    <name evidence="7" type="ORF">DW780_12700</name>
</gene>
<feature type="domain" description="Major facilitator superfamily (MFS) profile" evidence="6">
    <location>
        <begin position="86"/>
        <end position="468"/>
    </location>
</feature>
<feature type="transmembrane region" description="Helical" evidence="5">
    <location>
        <begin position="379"/>
        <end position="401"/>
    </location>
</feature>
<dbReference type="PANTHER" id="PTHR43129">
    <property type="entry name" value="FOSMIDOMYCIN RESISTANCE PROTEIN"/>
    <property type="match status" value="1"/>
</dbReference>
<feature type="transmembrane region" description="Helical" evidence="5">
    <location>
        <begin position="212"/>
        <end position="233"/>
    </location>
</feature>
<feature type="compositionally biased region" description="Polar residues" evidence="4">
    <location>
        <begin position="1"/>
        <end position="18"/>
    </location>
</feature>
<dbReference type="Gene3D" id="1.20.1250.20">
    <property type="entry name" value="MFS general substrate transporter like domains"/>
    <property type="match status" value="2"/>
</dbReference>
<feature type="transmembrane region" description="Helical" evidence="5">
    <location>
        <begin position="445"/>
        <end position="465"/>
    </location>
</feature>
<feature type="transmembrane region" description="Helical" evidence="5">
    <location>
        <begin position="173"/>
        <end position="191"/>
    </location>
</feature>